<dbReference type="InterPro" id="IPR036537">
    <property type="entry name" value="Adaptor_Cbl_N_dom_sf"/>
</dbReference>
<dbReference type="EMBL" id="JAINUG010000848">
    <property type="protein sequence ID" value="KAJ8361887.1"/>
    <property type="molecule type" value="Genomic_DNA"/>
</dbReference>
<feature type="domain" description="Mixed lineage kinase" evidence="2">
    <location>
        <begin position="8"/>
        <end position="127"/>
    </location>
</feature>
<organism evidence="3 4">
    <name type="scientific">Aldrovandia affinis</name>
    <dbReference type="NCBI Taxonomy" id="143900"/>
    <lineage>
        <taxon>Eukaryota</taxon>
        <taxon>Metazoa</taxon>
        <taxon>Chordata</taxon>
        <taxon>Craniata</taxon>
        <taxon>Vertebrata</taxon>
        <taxon>Euteleostomi</taxon>
        <taxon>Actinopterygii</taxon>
        <taxon>Neopterygii</taxon>
        <taxon>Teleostei</taxon>
        <taxon>Notacanthiformes</taxon>
        <taxon>Halosauridae</taxon>
        <taxon>Aldrovandia</taxon>
    </lineage>
</organism>
<reference evidence="3" key="1">
    <citation type="journal article" date="2023" name="Science">
        <title>Genome structures resolve the early diversification of teleost fishes.</title>
        <authorList>
            <person name="Parey E."/>
            <person name="Louis A."/>
            <person name="Montfort J."/>
            <person name="Bouchez O."/>
            <person name="Roques C."/>
            <person name="Iampietro C."/>
            <person name="Lluch J."/>
            <person name="Castinel A."/>
            <person name="Donnadieu C."/>
            <person name="Desvignes T."/>
            <person name="Floi Bucao C."/>
            <person name="Jouanno E."/>
            <person name="Wen M."/>
            <person name="Mejri S."/>
            <person name="Dirks R."/>
            <person name="Jansen H."/>
            <person name="Henkel C."/>
            <person name="Chen W.J."/>
            <person name="Zahm M."/>
            <person name="Cabau C."/>
            <person name="Klopp C."/>
            <person name="Thompson A.W."/>
            <person name="Robinson-Rechavi M."/>
            <person name="Braasch I."/>
            <person name="Lecointre G."/>
            <person name="Bobe J."/>
            <person name="Postlethwait J.H."/>
            <person name="Berthelot C."/>
            <person name="Roest Crollius H."/>
            <person name="Guiguen Y."/>
        </authorList>
    </citation>
    <scope>NUCLEOTIDE SEQUENCE</scope>
    <source>
        <strain evidence="3">NC1722</strain>
    </source>
</reference>
<keyword evidence="1" id="KW-0472">Membrane</keyword>
<feature type="non-terminal residue" evidence="3">
    <location>
        <position position="1"/>
    </location>
</feature>
<keyword evidence="4" id="KW-1185">Reference proteome</keyword>
<evidence type="ECO:0000313" key="4">
    <source>
        <dbReference type="Proteomes" id="UP001221898"/>
    </source>
</evidence>
<sequence length="150" mass="17348">MTQGMNPVDPVLAVAQQLQALCAEERANGRRCARLAKRLKALECVLTALKARGLGSNPELLQQCLKELMVTLESGQEVVKRYTSASFFIRIFKGYRFHEEFKMLNKELDDNYQVLLLALHIDQQQSLYFYAFVFVFVFFVFFWFLSVSFG</sequence>
<dbReference type="GO" id="GO:0007166">
    <property type="term" value="P:cell surface receptor signaling pathway"/>
    <property type="evidence" value="ECO:0007669"/>
    <property type="project" value="InterPro"/>
</dbReference>
<accession>A0AAD7R3Z7</accession>
<keyword evidence="1" id="KW-0812">Transmembrane</keyword>
<dbReference type="InterPro" id="IPR059179">
    <property type="entry name" value="MLKL-like_MCAfunc"/>
</dbReference>
<dbReference type="Proteomes" id="UP001221898">
    <property type="component" value="Unassembled WGS sequence"/>
</dbReference>
<feature type="transmembrane region" description="Helical" evidence="1">
    <location>
        <begin position="127"/>
        <end position="145"/>
    </location>
</feature>
<dbReference type="Gene3D" id="1.20.930.20">
    <property type="entry name" value="Adaptor protein Cbl, N-terminal domain"/>
    <property type="match status" value="1"/>
</dbReference>
<evidence type="ECO:0000259" key="2">
    <source>
        <dbReference type="Pfam" id="PF22215"/>
    </source>
</evidence>
<dbReference type="AlphaFoldDB" id="A0AAD7R3Z7"/>
<evidence type="ECO:0000313" key="3">
    <source>
        <dbReference type="EMBL" id="KAJ8361887.1"/>
    </source>
</evidence>
<keyword evidence="1" id="KW-1133">Transmembrane helix</keyword>
<dbReference type="Pfam" id="PF22215">
    <property type="entry name" value="MLKL_N"/>
    <property type="match status" value="1"/>
</dbReference>
<dbReference type="InterPro" id="IPR054000">
    <property type="entry name" value="MLKL_N"/>
</dbReference>
<name>A0AAD7R3Z7_9TELE</name>
<gene>
    <name evidence="3" type="ORF">AAFF_G00414230</name>
</gene>
<comment type="caution">
    <text evidence="3">The sequence shown here is derived from an EMBL/GenBank/DDBJ whole genome shotgun (WGS) entry which is preliminary data.</text>
</comment>
<dbReference type="CDD" id="cd21037">
    <property type="entry name" value="MLKL_NTD"/>
    <property type="match status" value="1"/>
</dbReference>
<proteinExistence type="predicted"/>
<evidence type="ECO:0000256" key="1">
    <source>
        <dbReference type="SAM" id="Phobius"/>
    </source>
</evidence>
<protein>
    <recommendedName>
        <fullName evidence="2">Mixed lineage kinase domain-containing protein</fullName>
    </recommendedName>
</protein>